<evidence type="ECO:0000313" key="11">
    <source>
        <dbReference type="Proteomes" id="UP001152321"/>
    </source>
</evidence>
<evidence type="ECO:0000256" key="4">
    <source>
        <dbReference type="ARBA" id="ARBA00023125"/>
    </source>
</evidence>
<evidence type="ECO:0000256" key="3">
    <source>
        <dbReference type="ARBA" id="ARBA00023015"/>
    </source>
</evidence>
<dbReference type="InterPro" id="IPR039420">
    <property type="entry name" value="WalR-like"/>
</dbReference>
<dbReference type="PANTHER" id="PTHR48111:SF1">
    <property type="entry name" value="TWO-COMPONENT RESPONSE REGULATOR ORR33"/>
    <property type="match status" value="1"/>
</dbReference>
<gene>
    <name evidence="10" type="ORF">NWE73_04250</name>
</gene>
<evidence type="ECO:0000256" key="2">
    <source>
        <dbReference type="ARBA" id="ARBA00023012"/>
    </source>
</evidence>
<evidence type="ECO:0000256" key="7">
    <source>
        <dbReference type="PROSITE-ProRule" id="PRU01091"/>
    </source>
</evidence>
<reference evidence="10" key="1">
    <citation type="submission" date="2022-08" db="EMBL/GenBank/DDBJ databases">
        <title>Novel Bdellovibrio Species Isolated from Svalbard: Designation Bdellovibrio svalbardensis.</title>
        <authorList>
            <person name="Mitchell R.J."/>
            <person name="Choi S.Y."/>
        </authorList>
    </citation>
    <scope>NUCLEOTIDE SEQUENCE</scope>
    <source>
        <strain evidence="10">PAP01</strain>
    </source>
</reference>
<dbReference type="InterPro" id="IPR001789">
    <property type="entry name" value="Sig_transdc_resp-reg_receiver"/>
</dbReference>
<name>A0ABT6DFJ5_9BACT</name>
<dbReference type="RefSeq" id="WP_277577038.1">
    <property type="nucleotide sequence ID" value="NZ_JANRMI010000001.1"/>
</dbReference>
<dbReference type="InterPro" id="IPR001867">
    <property type="entry name" value="OmpR/PhoB-type_DNA-bd"/>
</dbReference>
<evidence type="ECO:0000256" key="6">
    <source>
        <dbReference type="PROSITE-ProRule" id="PRU00169"/>
    </source>
</evidence>
<dbReference type="Gene3D" id="1.10.10.10">
    <property type="entry name" value="Winged helix-like DNA-binding domain superfamily/Winged helix DNA-binding domain"/>
    <property type="match status" value="1"/>
</dbReference>
<protein>
    <submittedName>
        <fullName evidence="10">Response regulator transcription factor</fullName>
    </submittedName>
</protein>
<dbReference type="SMART" id="SM00862">
    <property type="entry name" value="Trans_reg_C"/>
    <property type="match status" value="1"/>
</dbReference>
<dbReference type="EMBL" id="JANRMI010000001">
    <property type="protein sequence ID" value="MDG0815563.1"/>
    <property type="molecule type" value="Genomic_DNA"/>
</dbReference>
<keyword evidence="4 7" id="KW-0238">DNA-binding</keyword>
<dbReference type="PROSITE" id="PS50110">
    <property type="entry name" value="RESPONSE_REGULATORY"/>
    <property type="match status" value="1"/>
</dbReference>
<dbReference type="SUPFAM" id="SSF52172">
    <property type="entry name" value="CheY-like"/>
    <property type="match status" value="1"/>
</dbReference>
<feature type="domain" description="OmpR/PhoB-type" evidence="9">
    <location>
        <begin position="126"/>
        <end position="223"/>
    </location>
</feature>
<evidence type="ECO:0000256" key="1">
    <source>
        <dbReference type="ARBA" id="ARBA00022553"/>
    </source>
</evidence>
<keyword evidence="11" id="KW-1185">Reference proteome</keyword>
<feature type="modified residue" description="4-aspartylphosphate" evidence="6">
    <location>
        <position position="52"/>
    </location>
</feature>
<feature type="DNA-binding region" description="OmpR/PhoB-type" evidence="7">
    <location>
        <begin position="126"/>
        <end position="223"/>
    </location>
</feature>
<dbReference type="CDD" id="cd17574">
    <property type="entry name" value="REC_OmpR"/>
    <property type="match status" value="1"/>
</dbReference>
<dbReference type="Gene3D" id="3.40.50.2300">
    <property type="match status" value="1"/>
</dbReference>
<dbReference type="CDD" id="cd00383">
    <property type="entry name" value="trans_reg_C"/>
    <property type="match status" value="1"/>
</dbReference>
<accession>A0ABT6DFJ5</accession>
<dbReference type="Pfam" id="PF00486">
    <property type="entry name" value="Trans_reg_C"/>
    <property type="match status" value="1"/>
</dbReference>
<dbReference type="Proteomes" id="UP001152321">
    <property type="component" value="Unassembled WGS sequence"/>
</dbReference>
<feature type="domain" description="Response regulatory" evidence="8">
    <location>
        <begin position="3"/>
        <end position="117"/>
    </location>
</feature>
<keyword evidence="2" id="KW-0902">Two-component regulatory system</keyword>
<dbReference type="SMART" id="SM00448">
    <property type="entry name" value="REC"/>
    <property type="match status" value="1"/>
</dbReference>
<dbReference type="PROSITE" id="PS51755">
    <property type="entry name" value="OMPR_PHOB"/>
    <property type="match status" value="1"/>
</dbReference>
<evidence type="ECO:0000259" key="8">
    <source>
        <dbReference type="PROSITE" id="PS50110"/>
    </source>
</evidence>
<keyword evidence="5" id="KW-0804">Transcription</keyword>
<evidence type="ECO:0000259" key="9">
    <source>
        <dbReference type="PROSITE" id="PS51755"/>
    </source>
</evidence>
<dbReference type="Pfam" id="PF00072">
    <property type="entry name" value="Response_reg"/>
    <property type="match status" value="1"/>
</dbReference>
<keyword evidence="1 6" id="KW-0597">Phosphoprotein</keyword>
<proteinExistence type="predicted"/>
<dbReference type="InterPro" id="IPR011006">
    <property type="entry name" value="CheY-like_superfamily"/>
</dbReference>
<keyword evidence="3" id="KW-0805">Transcription regulation</keyword>
<evidence type="ECO:0000256" key="5">
    <source>
        <dbReference type="ARBA" id="ARBA00023163"/>
    </source>
</evidence>
<dbReference type="PANTHER" id="PTHR48111">
    <property type="entry name" value="REGULATOR OF RPOS"/>
    <property type="match status" value="1"/>
</dbReference>
<organism evidence="10 11">
    <name type="scientific">Bdellovibrio svalbardensis</name>
    <dbReference type="NCBI Taxonomy" id="2972972"/>
    <lineage>
        <taxon>Bacteria</taxon>
        <taxon>Pseudomonadati</taxon>
        <taxon>Bdellovibrionota</taxon>
        <taxon>Bdellovibrionia</taxon>
        <taxon>Bdellovibrionales</taxon>
        <taxon>Pseudobdellovibrionaceae</taxon>
        <taxon>Bdellovibrio</taxon>
    </lineage>
</organism>
<evidence type="ECO:0000313" key="10">
    <source>
        <dbReference type="EMBL" id="MDG0815563.1"/>
    </source>
</evidence>
<comment type="caution">
    <text evidence="10">The sequence shown here is derived from an EMBL/GenBank/DDBJ whole genome shotgun (WGS) entry which is preliminary data.</text>
</comment>
<sequence length="225" mass="25233">MFSVLLVEDDPQISKSLSMSLRYSDYDVAVAETIGDAWTKMAAMTYDILLLDVNLPDGTGIELCEKVRAAGKEVPIIFLSARTDEETVVTGMNIGGDDYLRKPFGTEELKVRMNKVMKRQGAPAPRNSLMVGPLTMDFNKRTVQLQGQPLNLGKRQFDILAILAKKAGDVVTRENILLQLDNNMELYDRTIDSHMSHLRIKLRDAGDAIQIVPVYGVGYRLQWKQ</sequence>
<dbReference type="InterPro" id="IPR036388">
    <property type="entry name" value="WH-like_DNA-bd_sf"/>
</dbReference>